<dbReference type="AlphaFoldDB" id="A0A0F0H908"/>
<protein>
    <submittedName>
        <fullName evidence="2">Uncharacterized protein</fullName>
    </submittedName>
</protein>
<sequence>MQKMDFKKMWLAGVAAAVAVSGALVLTAGPASAATCQAQAFSSCVAVSYQTSSVKSIRVNGRCLVGPSGHYSSVIIRSDETPYVQAYGGGRCEGNTEKRAQVSVGGEDAQRFRWITVF</sequence>
<feature type="chain" id="PRO_5002441828" evidence="1">
    <location>
        <begin position="34"/>
        <end position="118"/>
    </location>
</feature>
<organism evidence="2 3">
    <name type="scientific">Lentzea aerocolonigenes</name>
    <name type="common">Lechevalieria aerocolonigenes</name>
    <name type="synonym">Saccharothrix aerocolonigenes</name>
    <dbReference type="NCBI Taxonomy" id="68170"/>
    <lineage>
        <taxon>Bacteria</taxon>
        <taxon>Bacillati</taxon>
        <taxon>Actinomycetota</taxon>
        <taxon>Actinomycetes</taxon>
        <taxon>Pseudonocardiales</taxon>
        <taxon>Pseudonocardiaceae</taxon>
        <taxon>Lentzea</taxon>
    </lineage>
</organism>
<keyword evidence="3" id="KW-1185">Reference proteome</keyword>
<reference evidence="2 3" key="1">
    <citation type="submission" date="2015-02" db="EMBL/GenBank/DDBJ databases">
        <authorList>
            <person name="Ju K.-S."/>
            <person name="Doroghazi J.R."/>
            <person name="Metcalf W."/>
        </authorList>
    </citation>
    <scope>NUCLEOTIDE SEQUENCE [LARGE SCALE GENOMIC DNA]</scope>
    <source>
        <strain evidence="2 3">NRRL B-16140</strain>
    </source>
</reference>
<accession>A0A0F0H908</accession>
<dbReference type="PATRIC" id="fig|68170.10.peg.5570"/>
<keyword evidence="1" id="KW-0732">Signal</keyword>
<feature type="signal peptide" evidence="1">
    <location>
        <begin position="1"/>
        <end position="33"/>
    </location>
</feature>
<evidence type="ECO:0000313" key="3">
    <source>
        <dbReference type="Proteomes" id="UP000033393"/>
    </source>
</evidence>
<comment type="caution">
    <text evidence="2">The sequence shown here is derived from an EMBL/GenBank/DDBJ whole genome shotgun (WGS) entry which is preliminary data.</text>
</comment>
<dbReference type="Proteomes" id="UP000033393">
    <property type="component" value="Unassembled WGS sequence"/>
</dbReference>
<evidence type="ECO:0000256" key="1">
    <source>
        <dbReference type="SAM" id="SignalP"/>
    </source>
</evidence>
<gene>
    <name evidence="2" type="ORF">UK23_04305</name>
</gene>
<name>A0A0F0H908_LENAE</name>
<proteinExistence type="predicted"/>
<dbReference type="EMBL" id="JYJG01000017">
    <property type="protein sequence ID" value="KJK52189.1"/>
    <property type="molecule type" value="Genomic_DNA"/>
</dbReference>
<evidence type="ECO:0000313" key="2">
    <source>
        <dbReference type="EMBL" id="KJK52189.1"/>
    </source>
</evidence>